<dbReference type="EC" id="1.14.99.56" evidence="13"/>
<keyword evidence="14" id="KW-0472">Membrane</keyword>
<keyword evidence="8" id="KW-0186">Copper</keyword>
<reference evidence="17" key="2">
    <citation type="submission" date="2024-10" db="UniProtKB">
        <authorList>
            <consortium name="EnsemblProtists"/>
        </authorList>
    </citation>
    <scope>IDENTIFICATION</scope>
</reference>
<keyword evidence="18" id="KW-1185">Reference proteome</keyword>
<keyword evidence="14" id="KW-1133">Transmembrane helix</keyword>
<dbReference type="AlphaFoldDB" id="A0A0D3KLD0"/>
<dbReference type="KEGG" id="ehx:EMIHUDRAFT_471533"/>
<dbReference type="HOGENOM" id="CLU_856455_0_0_1"/>
<evidence type="ECO:0000313" key="17">
    <source>
        <dbReference type="EnsemblProtists" id="EOD36565"/>
    </source>
</evidence>
<proteinExistence type="predicted"/>
<dbReference type="GeneID" id="17281837"/>
<feature type="signal peptide" evidence="15">
    <location>
        <begin position="1"/>
        <end position="15"/>
    </location>
</feature>
<dbReference type="InterPro" id="IPR049892">
    <property type="entry name" value="AA9"/>
</dbReference>
<sequence length="325" mass="35046">MRALLVSALAVGARAHGHMTMPAPRPTAWVSEFVGVHPQLYSTNTTHIYRQPTHTVQNGPSFHYNEASFRCHDFAAVSPSTTITAGGGLEVEWKLEARHPGDCALYISYDADKDRPVTWIKLYDFVGCMDQASLADYLQDDSWTDPLEVNRYTIALPSWLPSSDHAVLRWEWIAVQALANIELYVTCADVRVVGTDEPVEAFLDKVSPKPDEYQDLFTCIAGCFVESGFLEESGNANVDSVIAALAAAGVDLQGLTAGEEDSTDTEPTISRAAAIVLAAAGGFAVGILSALLALFLARKLCPPAEAATRKTTSFDKTGTRVAGHV</sequence>
<dbReference type="PaxDb" id="2903-EOD36565"/>
<dbReference type="EnsemblProtists" id="EOD36565">
    <property type="protein sequence ID" value="EOD36565"/>
    <property type="gene ID" value="EMIHUDRAFT_471533"/>
</dbReference>
<feature type="chain" id="PRO_5044190385" description="lytic cellulose monooxygenase (C4-dehydrogenating)" evidence="15">
    <location>
        <begin position="16"/>
        <end position="325"/>
    </location>
</feature>
<dbReference type="GO" id="GO:0046872">
    <property type="term" value="F:metal ion binding"/>
    <property type="evidence" value="ECO:0007669"/>
    <property type="project" value="UniProtKB-KW"/>
</dbReference>
<evidence type="ECO:0000256" key="7">
    <source>
        <dbReference type="ARBA" id="ARBA00023002"/>
    </source>
</evidence>
<protein>
    <recommendedName>
        <fullName evidence="13">lytic cellulose monooxygenase (C4-dehydrogenating)</fullName>
        <ecNumber evidence="13">1.14.99.56</ecNumber>
    </recommendedName>
</protein>
<feature type="transmembrane region" description="Helical" evidence="14">
    <location>
        <begin position="272"/>
        <end position="297"/>
    </location>
</feature>
<accession>A0A0D3KLD0</accession>
<evidence type="ECO:0000259" key="16">
    <source>
        <dbReference type="Pfam" id="PF03443"/>
    </source>
</evidence>
<evidence type="ECO:0000313" key="18">
    <source>
        <dbReference type="Proteomes" id="UP000013827"/>
    </source>
</evidence>
<evidence type="ECO:0000256" key="1">
    <source>
        <dbReference type="ARBA" id="ARBA00001973"/>
    </source>
</evidence>
<keyword evidence="3" id="KW-0964">Secreted</keyword>
<dbReference type="GO" id="GO:0004497">
    <property type="term" value="F:monooxygenase activity"/>
    <property type="evidence" value="ECO:0007669"/>
    <property type="project" value="UniProtKB-KW"/>
</dbReference>
<dbReference type="PANTHER" id="PTHR33353">
    <property type="entry name" value="PUTATIVE (AFU_ORTHOLOGUE AFUA_1G12560)-RELATED"/>
    <property type="match status" value="1"/>
</dbReference>
<keyword evidence="9" id="KW-0503">Monooxygenase</keyword>
<dbReference type="Gene3D" id="2.70.50.70">
    <property type="match status" value="1"/>
</dbReference>
<evidence type="ECO:0000256" key="15">
    <source>
        <dbReference type="SAM" id="SignalP"/>
    </source>
</evidence>
<name>A0A0D3KLD0_EMIH1</name>
<reference evidence="18" key="1">
    <citation type="journal article" date="2013" name="Nature">
        <title>Pan genome of the phytoplankton Emiliania underpins its global distribution.</title>
        <authorList>
            <person name="Read B.A."/>
            <person name="Kegel J."/>
            <person name="Klute M.J."/>
            <person name="Kuo A."/>
            <person name="Lefebvre S.C."/>
            <person name="Maumus F."/>
            <person name="Mayer C."/>
            <person name="Miller J."/>
            <person name="Monier A."/>
            <person name="Salamov A."/>
            <person name="Young J."/>
            <person name="Aguilar M."/>
            <person name="Claverie J.M."/>
            <person name="Frickenhaus S."/>
            <person name="Gonzalez K."/>
            <person name="Herman E.K."/>
            <person name="Lin Y.C."/>
            <person name="Napier J."/>
            <person name="Ogata H."/>
            <person name="Sarno A.F."/>
            <person name="Shmutz J."/>
            <person name="Schroeder D."/>
            <person name="de Vargas C."/>
            <person name="Verret F."/>
            <person name="von Dassow P."/>
            <person name="Valentin K."/>
            <person name="Van de Peer Y."/>
            <person name="Wheeler G."/>
            <person name="Dacks J.B."/>
            <person name="Delwiche C.F."/>
            <person name="Dyhrman S.T."/>
            <person name="Glockner G."/>
            <person name="John U."/>
            <person name="Richards T."/>
            <person name="Worden A.Z."/>
            <person name="Zhang X."/>
            <person name="Grigoriev I.V."/>
            <person name="Allen A.E."/>
            <person name="Bidle K."/>
            <person name="Borodovsky M."/>
            <person name="Bowler C."/>
            <person name="Brownlee C."/>
            <person name="Cock J.M."/>
            <person name="Elias M."/>
            <person name="Gladyshev V.N."/>
            <person name="Groth M."/>
            <person name="Guda C."/>
            <person name="Hadaegh A."/>
            <person name="Iglesias-Rodriguez M.D."/>
            <person name="Jenkins J."/>
            <person name="Jones B.M."/>
            <person name="Lawson T."/>
            <person name="Leese F."/>
            <person name="Lindquist E."/>
            <person name="Lobanov A."/>
            <person name="Lomsadze A."/>
            <person name="Malik S.B."/>
            <person name="Marsh M.E."/>
            <person name="Mackinder L."/>
            <person name="Mock T."/>
            <person name="Mueller-Roeber B."/>
            <person name="Pagarete A."/>
            <person name="Parker M."/>
            <person name="Probert I."/>
            <person name="Quesneville H."/>
            <person name="Raines C."/>
            <person name="Rensing S.A."/>
            <person name="Riano-Pachon D.M."/>
            <person name="Richier S."/>
            <person name="Rokitta S."/>
            <person name="Shiraiwa Y."/>
            <person name="Soanes D.M."/>
            <person name="van der Giezen M."/>
            <person name="Wahlund T.M."/>
            <person name="Williams B."/>
            <person name="Wilson W."/>
            <person name="Wolfe G."/>
            <person name="Wurch L.L."/>
        </authorList>
    </citation>
    <scope>NUCLEOTIDE SEQUENCE</scope>
</reference>
<evidence type="ECO:0000256" key="9">
    <source>
        <dbReference type="ARBA" id="ARBA00023033"/>
    </source>
</evidence>
<evidence type="ECO:0000256" key="14">
    <source>
        <dbReference type="SAM" id="Phobius"/>
    </source>
</evidence>
<organism evidence="17 18">
    <name type="scientific">Emiliania huxleyi (strain CCMP1516)</name>
    <dbReference type="NCBI Taxonomy" id="280463"/>
    <lineage>
        <taxon>Eukaryota</taxon>
        <taxon>Haptista</taxon>
        <taxon>Haptophyta</taxon>
        <taxon>Prymnesiophyceae</taxon>
        <taxon>Isochrysidales</taxon>
        <taxon>Noelaerhabdaceae</taxon>
        <taxon>Emiliania</taxon>
    </lineage>
</organism>
<dbReference type="Pfam" id="PF03443">
    <property type="entry name" value="AA9"/>
    <property type="match status" value="1"/>
</dbReference>
<keyword evidence="11" id="KW-0624">Polysaccharide degradation</keyword>
<evidence type="ECO:0000256" key="8">
    <source>
        <dbReference type="ARBA" id="ARBA00023008"/>
    </source>
</evidence>
<evidence type="ECO:0000256" key="2">
    <source>
        <dbReference type="ARBA" id="ARBA00004613"/>
    </source>
</evidence>
<dbReference type="GO" id="GO:0005576">
    <property type="term" value="C:extracellular region"/>
    <property type="evidence" value="ECO:0007669"/>
    <property type="project" value="UniProtKB-SubCell"/>
</dbReference>
<keyword evidence="14" id="KW-0812">Transmembrane</keyword>
<keyword evidence="10" id="KW-0119">Carbohydrate metabolism</keyword>
<dbReference type="GO" id="GO:0030245">
    <property type="term" value="P:cellulose catabolic process"/>
    <property type="evidence" value="ECO:0007669"/>
    <property type="project" value="UniProtKB-KW"/>
</dbReference>
<comment type="catalytic activity">
    <reaction evidence="12">
        <text>[(1-&gt;4)-beta-D-glucosyl]n+m + reduced acceptor + O2 = 4-dehydro-beta-D-glucosyl-[(1-&gt;4)-beta-D-glucosyl]n-1 + [(1-&gt;4)-beta-D-glucosyl]m + acceptor + H2O.</text>
        <dbReference type="EC" id="1.14.99.56"/>
    </reaction>
</comment>
<dbReference type="Proteomes" id="UP000013827">
    <property type="component" value="Unassembled WGS sequence"/>
</dbReference>
<evidence type="ECO:0000256" key="3">
    <source>
        <dbReference type="ARBA" id="ARBA00022525"/>
    </source>
</evidence>
<keyword evidence="6" id="KW-0136">Cellulose degradation</keyword>
<evidence type="ECO:0000256" key="6">
    <source>
        <dbReference type="ARBA" id="ARBA00023001"/>
    </source>
</evidence>
<dbReference type="InterPro" id="IPR005103">
    <property type="entry name" value="AA9_LPMO"/>
</dbReference>
<comment type="subcellular location">
    <subcellularLocation>
        <location evidence="2">Secreted</location>
    </subcellularLocation>
</comment>
<dbReference type="PANTHER" id="PTHR33353:SF10">
    <property type="entry name" value="ENDO-BETA-1,4-GLUCANASE D"/>
    <property type="match status" value="1"/>
</dbReference>
<keyword evidence="4" id="KW-0479">Metal-binding</keyword>
<evidence type="ECO:0000256" key="11">
    <source>
        <dbReference type="ARBA" id="ARBA00023326"/>
    </source>
</evidence>
<comment type="cofactor">
    <cofactor evidence="1">
        <name>Cu(2+)</name>
        <dbReference type="ChEBI" id="CHEBI:29036"/>
    </cofactor>
</comment>
<keyword evidence="7" id="KW-0560">Oxidoreductase</keyword>
<evidence type="ECO:0000256" key="10">
    <source>
        <dbReference type="ARBA" id="ARBA00023277"/>
    </source>
</evidence>
<feature type="domain" description="Auxiliary Activity family 9 catalytic" evidence="16">
    <location>
        <begin position="41"/>
        <end position="197"/>
    </location>
</feature>
<evidence type="ECO:0000256" key="13">
    <source>
        <dbReference type="ARBA" id="ARBA00047174"/>
    </source>
</evidence>
<evidence type="ECO:0000256" key="12">
    <source>
        <dbReference type="ARBA" id="ARBA00045077"/>
    </source>
</evidence>
<evidence type="ECO:0000256" key="4">
    <source>
        <dbReference type="ARBA" id="ARBA00022723"/>
    </source>
</evidence>
<evidence type="ECO:0000256" key="5">
    <source>
        <dbReference type="ARBA" id="ARBA00022729"/>
    </source>
</evidence>
<dbReference type="RefSeq" id="XP_005788994.1">
    <property type="nucleotide sequence ID" value="XM_005788937.1"/>
</dbReference>
<keyword evidence="5 15" id="KW-0732">Signal</keyword>